<dbReference type="EMBL" id="CP045652">
    <property type="protein sequence ID" value="QGA26987.1"/>
    <property type="molecule type" value="Genomic_DNA"/>
</dbReference>
<keyword evidence="9" id="KW-0675">Receptor</keyword>
<dbReference type="GO" id="GO:0009279">
    <property type="term" value="C:cell outer membrane"/>
    <property type="evidence" value="ECO:0007669"/>
    <property type="project" value="UniProtKB-SubCell"/>
</dbReference>
<dbReference type="InterPro" id="IPR012910">
    <property type="entry name" value="Plug_dom"/>
</dbReference>
<dbReference type="Pfam" id="PF07715">
    <property type="entry name" value="Plug"/>
    <property type="match status" value="1"/>
</dbReference>
<evidence type="ECO:0000259" key="8">
    <source>
        <dbReference type="Pfam" id="PF07715"/>
    </source>
</evidence>
<accession>A0A5Q0QA48</accession>
<dbReference type="Gene3D" id="2.40.170.20">
    <property type="entry name" value="TonB-dependent receptor, beta-barrel domain"/>
    <property type="match status" value="1"/>
</dbReference>
<evidence type="ECO:0000256" key="5">
    <source>
        <dbReference type="ARBA" id="ARBA00023136"/>
    </source>
</evidence>
<dbReference type="InterPro" id="IPR039426">
    <property type="entry name" value="TonB-dep_rcpt-like"/>
</dbReference>
<feature type="domain" description="TonB-dependent receptor plug" evidence="8">
    <location>
        <begin position="122"/>
        <end position="235"/>
    </location>
</feature>
<evidence type="ECO:0000256" key="4">
    <source>
        <dbReference type="ARBA" id="ARBA00022692"/>
    </source>
</evidence>
<comment type="similarity">
    <text evidence="7">Belongs to the TonB-dependent receptor family.</text>
</comment>
<evidence type="ECO:0000256" key="7">
    <source>
        <dbReference type="PROSITE-ProRule" id="PRU01360"/>
    </source>
</evidence>
<organism evidence="9 10">
    <name type="scientific">Sphingobacterium zhuxiongii</name>
    <dbReference type="NCBI Taxonomy" id="2662364"/>
    <lineage>
        <taxon>Bacteria</taxon>
        <taxon>Pseudomonadati</taxon>
        <taxon>Bacteroidota</taxon>
        <taxon>Sphingobacteriia</taxon>
        <taxon>Sphingobacteriales</taxon>
        <taxon>Sphingobacteriaceae</taxon>
        <taxon>Sphingobacterium</taxon>
    </lineage>
</organism>
<reference evidence="9 10" key="1">
    <citation type="submission" date="2019-10" db="EMBL/GenBank/DDBJ databases">
        <authorList>
            <person name="Dong K."/>
        </authorList>
    </citation>
    <scope>NUCLEOTIDE SEQUENCE [LARGE SCALE GENOMIC DNA]</scope>
    <source>
        <strain evidence="10">dk4302</strain>
    </source>
</reference>
<keyword evidence="10" id="KW-1185">Reference proteome</keyword>
<gene>
    <name evidence="9" type="ORF">GFH32_11950</name>
</gene>
<dbReference type="Gene3D" id="2.170.130.10">
    <property type="entry name" value="TonB-dependent receptor, plug domain"/>
    <property type="match status" value="1"/>
</dbReference>
<keyword evidence="3 7" id="KW-1134">Transmembrane beta strand</keyword>
<sequence>MRTKKHITIIPLFLVLLIQTVWAQENIHGRVTNENADPLSQVQILSESNQVLGISNNKGWFQITVRQIPCSLIFKKAGFEKKKIWLEKKETVRIELAKSSEKIFEVYVLAHQNYDNVYETNMIEGSELVNSFEANPINSLRGRVPGLQMNATAGGVTSGSGMVIRGMKSLVGGNQPLFILDGMPIENETSGANQYGGQDWGNTLKELNVYDIENIQVLKSAAAAQKYGSRGMNGVIEINTKGNKMKPGLSIDANIGGSYGQVYGMPSLLSQNDIQQINDPRLAWLSTASDNYYDSFEQSNAQIGQIAINYFKGKNKLRLCYGADYNKGTYKRNTLDKHNLMFKGFQTWTNKFQTEIGAIYNQSISRNAPSIGAQKFASLGRTFIEYPIDFAAASTNDPLESETAWYLYGQQAKKTAESIRLFAKGNWNILPELDFKISANYADYGIRTRENASGYFERMLGNESFYHQERAYNNSAKEYSIDWMAKAELDYHRSFANQQFQATLGYDYWQTEGGIKGFSYLPTSSNPYRLKIGAEREVIEQFLNTNAYQLASQFSVKHANSKHIHGAHLMLNYQYGQNLFINAGTRLDHVNTLSNLDKLGKITQIYPSIGFAYLYTSTLRNWLNLPEKALDFAKIRANYGHSGNVTGLFHYQSAVTDDLELPYPGLKTVYKPYYTNSGSWGLRNYQTGFSYEYAKEVELGTDFSWFTNRLALHLTWYNRTIDNYLYDIVSPLEKFNQPLRDVHAKVRNRGWELQLTAVPFRTNSFQWTSSINFVANRNKFLEINSSSINSLTQLGSQDDVSLVGSVNGNFGTLLSGYAAKTNSQGQYLLNSHMEYVPSGTAKEIGNSTAKWIAGFENKFTFKNLQVGALFDFKVGGDIYSGTHALLYQRAVLSDTRFGRSESFGGIERKMPVQQIDPETGKQQTIYKSSFDGIIPTGVFDEHIRLYGKDVSGLSFQAAQELIGKDNNGEYLLQPLAASEYYAGFHERAGVRERSIFENSYIAIREINIGYAVPNTLAKRWFRAESAQIGIVGRNLGYLYKSLPYNLNPDGSYNNRNGGSFEYAAMLPVRTYGMFMKFSF</sequence>
<keyword evidence="5 7" id="KW-0472">Membrane</keyword>
<dbReference type="PROSITE" id="PS52016">
    <property type="entry name" value="TONB_DEPENDENT_REC_3"/>
    <property type="match status" value="1"/>
</dbReference>
<name>A0A5Q0QA48_9SPHI</name>
<evidence type="ECO:0000256" key="6">
    <source>
        <dbReference type="ARBA" id="ARBA00023237"/>
    </source>
</evidence>
<dbReference type="KEGG" id="sphe:GFH32_11950"/>
<keyword evidence="2 7" id="KW-0813">Transport</keyword>
<comment type="subcellular location">
    <subcellularLocation>
        <location evidence="1 7">Cell outer membrane</location>
        <topology evidence="1 7">Multi-pass membrane protein</topology>
    </subcellularLocation>
</comment>
<dbReference type="InterPro" id="IPR037066">
    <property type="entry name" value="Plug_dom_sf"/>
</dbReference>
<keyword evidence="6 7" id="KW-0998">Cell outer membrane</keyword>
<dbReference type="AlphaFoldDB" id="A0A5Q0QA48"/>
<dbReference type="SUPFAM" id="SSF56935">
    <property type="entry name" value="Porins"/>
    <property type="match status" value="1"/>
</dbReference>
<dbReference type="Proteomes" id="UP000326921">
    <property type="component" value="Chromosome"/>
</dbReference>
<proteinExistence type="inferred from homology"/>
<evidence type="ECO:0000313" key="10">
    <source>
        <dbReference type="Proteomes" id="UP000326921"/>
    </source>
</evidence>
<evidence type="ECO:0000313" key="9">
    <source>
        <dbReference type="EMBL" id="QGA26987.1"/>
    </source>
</evidence>
<keyword evidence="4 7" id="KW-0812">Transmembrane</keyword>
<evidence type="ECO:0000256" key="1">
    <source>
        <dbReference type="ARBA" id="ARBA00004571"/>
    </source>
</evidence>
<dbReference type="InterPro" id="IPR036942">
    <property type="entry name" value="Beta-barrel_TonB_sf"/>
</dbReference>
<evidence type="ECO:0000256" key="2">
    <source>
        <dbReference type="ARBA" id="ARBA00022448"/>
    </source>
</evidence>
<evidence type="ECO:0000256" key="3">
    <source>
        <dbReference type="ARBA" id="ARBA00022452"/>
    </source>
</evidence>
<protein>
    <submittedName>
        <fullName evidence="9">TonB-dependent receptor plug domain-containing protein</fullName>
    </submittedName>
</protein>
<dbReference type="RefSeq" id="WP_153511829.1">
    <property type="nucleotide sequence ID" value="NZ_CP045652.1"/>
</dbReference>